<dbReference type="InterPro" id="IPR001611">
    <property type="entry name" value="Leu-rich_rpt"/>
</dbReference>
<dbReference type="Pfam" id="PF00560">
    <property type="entry name" value="LRR_1"/>
    <property type="match status" value="4"/>
</dbReference>
<reference evidence="7 8" key="2">
    <citation type="submission" date="2020-07" db="EMBL/GenBank/DDBJ databases">
        <title>Genome assembly of wild tea tree DASZ reveals pedigree and selection history of tea varieties.</title>
        <authorList>
            <person name="Zhang W."/>
        </authorList>
    </citation>
    <scope>NUCLEOTIDE SEQUENCE [LARGE SCALE GENOMIC DNA]</scope>
    <source>
        <strain evidence="8">cv. G240</strain>
        <tissue evidence="7">Leaf</tissue>
    </source>
</reference>
<reference evidence="8" key="1">
    <citation type="journal article" date="2020" name="Nat. Commun.">
        <title>Genome assembly of wild tea tree DASZ reveals pedigree and selection history of tea varieties.</title>
        <authorList>
            <person name="Zhang W."/>
            <person name="Zhang Y."/>
            <person name="Qiu H."/>
            <person name="Guo Y."/>
            <person name="Wan H."/>
            <person name="Zhang X."/>
            <person name="Scossa F."/>
            <person name="Alseekh S."/>
            <person name="Zhang Q."/>
            <person name="Wang P."/>
            <person name="Xu L."/>
            <person name="Schmidt M.H."/>
            <person name="Jia X."/>
            <person name="Li D."/>
            <person name="Zhu A."/>
            <person name="Guo F."/>
            <person name="Chen W."/>
            <person name="Ni D."/>
            <person name="Usadel B."/>
            <person name="Fernie A.R."/>
            <person name="Wen W."/>
        </authorList>
    </citation>
    <scope>NUCLEOTIDE SEQUENCE [LARGE SCALE GENOMIC DNA]</scope>
    <source>
        <strain evidence="8">cv. G240</strain>
    </source>
</reference>
<comment type="subcellular location">
    <subcellularLocation>
        <location evidence="1">Cell envelope</location>
    </subcellularLocation>
</comment>
<comment type="caution">
    <text evidence="7">The sequence shown here is derived from an EMBL/GenBank/DDBJ whole genome shotgun (WGS) entry which is preliminary data.</text>
</comment>
<sequence length="330" mass="36303">MTLFSVLSLSLLVFLSLPSPSLSEPEICNSEDKKVLLKIKAALDNPNLLASWNPETNCCDWYLVECDEITSRIISLNIFGGNISGQIPPAVGDLPYLQTLVFRKLTNLTGSIPSAISKLKHLKWIRLSWTNLSGPVPSFFTELKNLTFLDLAFNDLTGSIPPELAQLTNLAAIHLDRNKLTGTIPASFGKFTGSVPDLYLSHNQLTGPVPKSLGNLDFTRLDLSRNQLSGDLSFIFGSNKTMQVVDFSRNMFEFDLSNVVFPASLIWLDLNHNKVFGSLPAGLTAVDLQFFNVSYNRLCGPIPTGGKLRSFDLTSYFHNRCLCGAPLPAC</sequence>
<protein>
    <recommendedName>
        <fullName evidence="6">Leucine-rich repeat-containing N-terminal plant-type domain-containing protein</fullName>
    </recommendedName>
</protein>
<feature type="chain" id="PRO_5029505159" description="Leucine-rich repeat-containing N-terminal plant-type domain-containing protein" evidence="5">
    <location>
        <begin position="24"/>
        <end position="330"/>
    </location>
</feature>
<evidence type="ECO:0000313" key="7">
    <source>
        <dbReference type="EMBL" id="KAF5946757.1"/>
    </source>
</evidence>
<name>A0A7J7H2F1_CAMSI</name>
<dbReference type="InterPro" id="IPR032675">
    <property type="entry name" value="LRR_dom_sf"/>
</dbReference>
<keyword evidence="3" id="KW-0677">Repeat</keyword>
<dbReference type="Pfam" id="PF08263">
    <property type="entry name" value="LRRNT_2"/>
    <property type="match status" value="1"/>
</dbReference>
<dbReference type="EMBL" id="JACBKZ010000007">
    <property type="protein sequence ID" value="KAF5946757.1"/>
    <property type="molecule type" value="Genomic_DNA"/>
</dbReference>
<keyword evidence="8" id="KW-1185">Reference proteome</keyword>
<keyword evidence="5" id="KW-0732">Signal</keyword>
<dbReference type="Gene3D" id="3.80.10.10">
    <property type="entry name" value="Ribonuclease Inhibitor"/>
    <property type="match status" value="1"/>
</dbReference>
<proteinExistence type="inferred from homology"/>
<dbReference type="PANTHER" id="PTHR48059:SF4">
    <property type="entry name" value="POLYGALACTURONASE INHIBITOR 1-RELATED"/>
    <property type="match status" value="1"/>
</dbReference>
<accession>A0A7J7H2F1</accession>
<evidence type="ECO:0000256" key="5">
    <source>
        <dbReference type="SAM" id="SignalP"/>
    </source>
</evidence>
<evidence type="ECO:0000256" key="1">
    <source>
        <dbReference type="ARBA" id="ARBA00004196"/>
    </source>
</evidence>
<dbReference type="InterPro" id="IPR051848">
    <property type="entry name" value="PGIP"/>
</dbReference>
<feature type="signal peptide" evidence="5">
    <location>
        <begin position="1"/>
        <end position="23"/>
    </location>
</feature>
<feature type="domain" description="Leucine-rich repeat-containing N-terminal plant-type" evidence="6">
    <location>
        <begin position="30"/>
        <end position="67"/>
    </location>
</feature>
<evidence type="ECO:0000256" key="4">
    <source>
        <dbReference type="ARBA" id="ARBA00038043"/>
    </source>
</evidence>
<comment type="similarity">
    <text evidence="4">Belongs to the polygalacturonase-inhibiting protein family.</text>
</comment>
<evidence type="ECO:0000259" key="6">
    <source>
        <dbReference type="Pfam" id="PF08263"/>
    </source>
</evidence>
<evidence type="ECO:0000256" key="3">
    <source>
        <dbReference type="ARBA" id="ARBA00022737"/>
    </source>
</evidence>
<dbReference type="InterPro" id="IPR013210">
    <property type="entry name" value="LRR_N_plant-typ"/>
</dbReference>
<dbReference type="SUPFAM" id="SSF52058">
    <property type="entry name" value="L domain-like"/>
    <property type="match status" value="1"/>
</dbReference>
<dbReference type="AlphaFoldDB" id="A0A7J7H2F1"/>
<dbReference type="Proteomes" id="UP000593564">
    <property type="component" value="Unassembled WGS sequence"/>
</dbReference>
<keyword evidence="2" id="KW-0433">Leucine-rich repeat</keyword>
<organism evidence="7 8">
    <name type="scientific">Camellia sinensis</name>
    <name type="common">Tea plant</name>
    <name type="synonym">Thea sinensis</name>
    <dbReference type="NCBI Taxonomy" id="4442"/>
    <lineage>
        <taxon>Eukaryota</taxon>
        <taxon>Viridiplantae</taxon>
        <taxon>Streptophyta</taxon>
        <taxon>Embryophyta</taxon>
        <taxon>Tracheophyta</taxon>
        <taxon>Spermatophyta</taxon>
        <taxon>Magnoliopsida</taxon>
        <taxon>eudicotyledons</taxon>
        <taxon>Gunneridae</taxon>
        <taxon>Pentapetalae</taxon>
        <taxon>asterids</taxon>
        <taxon>Ericales</taxon>
        <taxon>Theaceae</taxon>
        <taxon>Camellia</taxon>
    </lineage>
</organism>
<evidence type="ECO:0000256" key="2">
    <source>
        <dbReference type="ARBA" id="ARBA00022614"/>
    </source>
</evidence>
<evidence type="ECO:0000313" key="8">
    <source>
        <dbReference type="Proteomes" id="UP000593564"/>
    </source>
</evidence>
<dbReference type="PANTHER" id="PTHR48059">
    <property type="entry name" value="POLYGALACTURONASE INHIBITOR 1"/>
    <property type="match status" value="1"/>
</dbReference>
<gene>
    <name evidence="7" type="ORF">HYC85_016985</name>
</gene>
<dbReference type="FunFam" id="3.80.10.10:FF:000348">
    <property type="entry name" value="Polygalacturonase inhibitor 1"/>
    <property type="match status" value="1"/>
</dbReference>